<gene>
    <name evidence="2" type="ORF">BN46_0226</name>
    <name evidence="3" type="ORF">HMPREF9719_00299</name>
</gene>
<comment type="caution">
    <text evidence="2">The sequence shown here is derived from an EMBL/GenBank/DDBJ whole genome shotgun (WGS) entry which is preliminary data.</text>
</comment>
<dbReference type="EMBL" id="CAJZ01000031">
    <property type="protein sequence ID" value="CCI82974.1"/>
    <property type="molecule type" value="Genomic_DNA"/>
</dbReference>
<evidence type="ECO:0000313" key="4">
    <source>
        <dbReference type="Proteomes" id="UP000006078"/>
    </source>
</evidence>
<dbReference type="AlphaFoldDB" id="I7LBB3"/>
<evidence type="ECO:0000256" key="1">
    <source>
        <dbReference type="SAM" id="Phobius"/>
    </source>
</evidence>
<dbReference type="PANTHER" id="PTHR36115:SF6">
    <property type="entry name" value="PROLINE-RICH ANTIGEN HOMOLOG"/>
    <property type="match status" value="1"/>
</dbReference>
<dbReference type="PIRSF" id="PIRSF021697">
    <property type="entry name" value="UCP021697"/>
    <property type="match status" value="1"/>
</dbReference>
<keyword evidence="1" id="KW-0812">Transmembrane</keyword>
<sequence>MAKEKRSWLDGPQIPSQFDAEGKVSAYPGENLGLPKEGPRSIATVARRAGGVAIDWVISLIVGNFIHMFTDQLGGVATVTYMVFVLLGIISGWLFARTPGQALLGMGIARVDAPGERVGLWRAAVRTVMTGLILPAAFVDTDLRGMHDRATGTAVIRG</sequence>
<dbReference type="OrthoDB" id="5187110at2"/>
<accession>I7LBB3</accession>
<evidence type="ECO:0000313" key="5">
    <source>
        <dbReference type="Proteomes" id="UP000011016"/>
    </source>
</evidence>
<dbReference type="Proteomes" id="UP000006078">
    <property type="component" value="Unassembled WGS sequence"/>
</dbReference>
<evidence type="ECO:0000313" key="2">
    <source>
        <dbReference type="EMBL" id="CCI82974.1"/>
    </source>
</evidence>
<evidence type="ECO:0000313" key="3">
    <source>
        <dbReference type="EMBL" id="EJZ82807.1"/>
    </source>
</evidence>
<dbReference type="PATRIC" id="fig|883169.3.peg.283"/>
<dbReference type="RefSeq" id="WP_004600189.1">
    <property type="nucleotide sequence ID" value="NZ_HF541865.1"/>
</dbReference>
<dbReference type="InterPro" id="IPR051791">
    <property type="entry name" value="Pra-immunoreactive"/>
</dbReference>
<protein>
    <submittedName>
        <fullName evidence="2">Putative membrane protein</fullName>
    </submittedName>
</protein>
<feature type="transmembrane region" description="Helical" evidence="1">
    <location>
        <begin position="75"/>
        <end position="96"/>
    </location>
</feature>
<keyword evidence="1" id="KW-0472">Membrane</keyword>
<name>I7LBB3_9CORY</name>
<dbReference type="InterPro" id="IPR016795">
    <property type="entry name" value="UCP021697"/>
</dbReference>
<dbReference type="Proteomes" id="UP000011016">
    <property type="component" value="Unassembled WGS sequence"/>
</dbReference>
<keyword evidence="4" id="KW-1185">Reference proteome</keyword>
<reference evidence="3 4" key="2">
    <citation type="submission" date="2012-08" db="EMBL/GenBank/DDBJ databases">
        <title>The Genome Sequence of Turicella otitidis ATCC 51513.</title>
        <authorList>
            <consortium name="The Broad Institute Genome Sequencing Platform"/>
            <person name="Earl A."/>
            <person name="Ward D."/>
            <person name="Feldgarden M."/>
            <person name="Gevers D."/>
            <person name="Huys G."/>
            <person name="Walker B."/>
            <person name="Young S.K."/>
            <person name="Zeng Q."/>
            <person name="Gargeya S."/>
            <person name="Fitzgerald M."/>
            <person name="Haas B."/>
            <person name="Abouelleil A."/>
            <person name="Alvarado L."/>
            <person name="Arachchi H.M."/>
            <person name="Berlin A.M."/>
            <person name="Chapman S.B."/>
            <person name="Goldberg J."/>
            <person name="Griggs A."/>
            <person name="Gujja S."/>
            <person name="Hansen M."/>
            <person name="Howarth C."/>
            <person name="Imamovic A."/>
            <person name="Larimer J."/>
            <person name="McCowen C."/>
            <person name="Montmayeur A."/>
            <person name="Murphy C."/>
            <person name="Neiman D."/>
            <person name="Pearson M."/>
            <person name="Priest M."/>
            <person name="Roberts A."/>
            <person name="Saif S."/>
            <person name="Shea T."/>
            <person name="Sisk P."/>
            <person name="Sykes S."/>
            <person name="Wortman J."/>
            <person name="Nusbaum C."/>
            <person name="Birren B."/>
        </authorList>
    </citation>
    <scope>NUCLEOTIDE SEQUENCE [LARGE SCALE GENOMIC DNA]</scope>
    <source>
        <strain evidence="3 4">ATCC 51513</strain>
    </source>
</reference>
<proteinExistence type="predicted"/>
<dbReference type="EMBL" id="AHAE01000017">
    <property type="protein sequence ID" value="EJZ82807.1"/>
    <property type="molecule type" value="Genomic_DNA"/>
</dbReference>
<keyword evidence="1" id="KW-1133">Transmembrane helix</keyword>
<reference evidence="2 5" key="1">
    <citation type="journal article" date="2012" name="J. Bacteriol.">
        <title>Draft Genome Sequence of Turicella otitidis ATCC 51513, Isolated from Middle Ear Fluid from a Child with Otitis Media.</title>
        <authorList>
            <person name="Brinkrolf K."/>
            <person name="Schneider J."/>
            <person name="Knecht M."/>
            <person name="Ruckert C."/>
            <person name="Tauch A."/>
        </authorList>
    </citation>
    <scope>NUCLEOTIDE SEQUENCE [LARGE SCALE GENOMIC DNA]</scope>
    <source>
        <strain evidence="2 5">ATCC 51513</strain>
    </source>
</reference>
<dbReference type="eggNOG" id="COG1714">
    <property type="taxonomic scope" value="Bacteria"/>
</dbReference>
<feature type="transmembrane region" description="Helical" evidence="1">
    <location>
        <begin position="49"/>
        <end position="69"/>
    </location>
</feature>
<dbReference type="HOGENOM" id="CLU_110186_0_0_11"/>
<dbReference type="PANTHER" id="PTHR36115">
    <property type="entry name" value="PROLINE-RICH ANTIGEN HOMOLOG-RELATED"/>
    <property type="match status" value="1"/>
</dbReference>
<dbReference type="STRING" id="29321.AAV33_00580"/>
<organism evidence="2 5">
    <name type="scientific">Corynebacterium otitidis ATCC 51513</name>
    <dbReference type="NCBI Taxonomy" id="883169"/>
    <lineage>
        <taxon>Bacteria</taxon>
        <taxon>Bacillati</taxon>
        <taxon>Actinomycetota</taxon>
        <taxon>Actinomycetes</taxon>
        <taxon>Mycobacteriales</taxon>
        <taxon>Corynebacteriaceae</taxon>
        <taxon>Corynebacterium</taxon>
    </lineage>
</organism>